<gene>
    <name evidence="1" type="ORF">H8876_04850</name>
</gene>
<dbReference type="EMBL" id="JACRWC010000058">
    <property type="protein sequence ID" value="MBC5999322.1"/>
    <property type="molecule type" value="Genomic_DNA"/>
</dbReference>
<dbReference type="RefSeq" id="WP_199665596.1">
    <property type="nucleotide sequence ID" value="NZ_JACRWC010000058.1"/>
</dbReference>
<accession>A0A923NCR2</accession>
<sequence>MIKKYRIRLTEDEQNIIINGLLNWRNQLIKEGKYTTDAIDDLLLKLLD</sequence>
<dbReference type="AlphaFoldDB" id="A0A923NCR2"/>
<comment type="caution">
    <text evidence="1">The sequence shown here is derived from an EMBL/GenBank/DDBJ whole genome shotgun (WGS) entry which is preliminary data.</text>
</comment>
<evidence type="ECO:0000313" key="2">
    <source>
        <dbReference type="Proteomes" id="UP000644115"/>
    </source>
</evidence>
<dbReference type="Proteomes" id="UP000644115">
    <property type="component" value="Unassembled WGS sequence"/>
</dbReference>
<keyword evidence="2" id="KW-1185">Reference proteome</keyword>
<organism evidence="1 2">
    <name type="scientific">Lentihominibacter faecis</name>
    <dbReference type="NCBI Taxonomy" id="2764712"/>
    <lineage>
        <taxon>Bacteria</taxon>
        <taxon>Bacillati</taxon>
        <taxon>Bacillota</taxon>
        <taxon>Clostridia</taxon>
        <taxon>Peptostreptococcales</taxon>
        <taxon>Anaerovoracaceae</taxon>
        <taxon>Lentihominibacter</taxon>
    </lineage>
</organism>
<evidence type="ECO:0000313" key="1">
    <source>
        <dbReference type="EMBL" id="MBC5999322.1"/>
    </source>
</evidence>
<proteinExistence type="predicted"/>
<name>A0A923NCR2_9FIRM</name>
<reference evidence="1" key="1">
    <citation type="submission" date="2020-08" db="EMBL/GenBank/DDBJ databases">
        <authorList>
            <person name="Liu C."/>
            <person name="Sun Q."/>
        </authorList>
    </citation>
    <scope>NUCLEOTIDE SEQUENCE</scope>
    <source>
        <strain evidence="1">BX16</strain>
    </source>
</reference>
<protein>
    <submittedName>
        <fullName evidence="1">Uncharacterized protein</fullName>
    </submittedName>
</protein>